<dbReference type="Pfam" id="PF18789">
    <property type="entry name" value="DarA_C"/>
    <property type="match status" value="1"/>
</dbReference>
<accession>F9DY18</accession>
<dbReference type="eggNOG" id="ENOG502ZT60">
    <property type="taxonomic scope" value="Bacteria"/>
</dbReference>
<protein>
    <recommendedName>
        <fullName evidence="1">Defence against restriction A C-terminal domain-containing protein</fullName>
    </recommendedName>
</protein>
<dbReference type="InterPro" id="IPR041501">
    <property type="entry name" value="DarA_C"/>
</dbReference>
<gene>
    <name evidence="2" type="ORF">HMPREF9372_3699</name>
</gene>
<evidence type="ECO:0000313" key="2">
    <source>
        <dbReference type="EMBL" id="EGQ19303.1"/>
    </source>
</evidence>
<comment type="caution">
    <text evidence="2">The sequence shown here is derived from an EMBL/GenBank/DDBJ whole genome shotgun (WGS) entry which is preliminary data.</text>
</comment>
<name>F9DY18_9BACL</name>
<evidence type="ECO:0000259" key="1">
    <source>
        <dbReference type="Pfam" id="PF18789"/>
    </source>
</evidence>
<reference evidence="2 3" key="1">
    <citation type="submission" date="2011-04" db="EMBL/GenBank/DDBJ databases">
        <authorList>
            <person name="Muzny D."/>
            <person name="Qin X."/>
            <person name="Deng J."/>
            <person name="Jiang H."/>
            <person name="Liu Y."/>
            <person name="Qu J."/>
            <person name="Song X.-Z."/>
            <person name="Zhang L."/>
            <person name="Thornton R."/>
            <person name="Coyle M."/>
            <person name="Francisco L."/>
            <person name="Jackson L."/>
            <person name="Javaid M."/>
            <person name="Korchina V."/>
            <person name="Kovar C."/>
            <person name="Mata R."/>
            <person name="Mathew T."/>
            <person name="Ngo R."/>
            <person name="Nguyen L."/>
            <person name="Nguyen N."/>
            <person name="Okwuonu G."/>
            <person name="Ongeri F."/>
            <person name="Pham C."/>
            <person name="Simmons D."/>
            <person name="Wilczek-Boney K."/>
            <person name="Hale W."/>
            <person name="Jakkamsetti A."/>
            <person name="Pham P."/>
            <person name="Ruth R."/>
            <person name="San Lucas F."/>
            <person name="Warren J."/>
            <person name="Zhang J."/>
            <person name="Zhao Z."/>
            <person name="Zhou C."/>
            <person name="Zhu D."/>
            <person name="Lee S."/>
            <person name="Bess C."/>
            <person name="Blankenburg K."/>
            <person name="Forbes L."/>
            <person name="Fu Q."/>
            <person name="Gubbala S."/>
            <person name="Hirani K."/>
            <person name="Jayaseelan J.C."/>
            <person name="Lara F."/>
            <person name="Munidasa M."/>
            <person name="Palculict T."/>
            <person name="Patil S."/>
            <person name="Pu L.-L."/>
            <person name="Saada N."/>
            <person name="Tang L."/>
            <person name="Weissenberger G."/>
            <person name="Zhu Y."/>
            <person name="Hemphill L."/>
            <person name="Shang Y."/>
            <person name="Youmans B."/>
            <person name="Ayvaz T."/>
            <person name="Ross M."/>
            <person name="Santibanez J."/>
            <person name="Aqrawi P."/>
            <person name="Gross S."/>
            <person name="Joshi V."/>
            <person name="Fowler G."/>
            <person name="Nazareth L."/>
            <person name="Reid J."/>
            <person name="Worley K."/>
            <person name="Petrosino J."/>
            <person name="Highlander S."/>
            <person name="Gibbs R."/>
        </authorList>
    </citation>
    <scope>NUCLEOTIDE SEQUENCE [LARGE SCALE GENOMIC DNA]</scope>
    <source>
        <strain evidence="2 3">2681</strain>
    </source>
</reference>
<proteinExistence type="predicted"/>
<dbReference type="AlphaFoldDB" id="F9DY18"/>
<dbReference type="HOGENOM" id="CLU_2685999_0_0_9"/>
<dbReference type="Proteomes" id="UP000005316">
    <property type="component" value="Unassembled WGS sequence"/>
</dbReference>
<organism evidence="2 3">
    <name type="scientific">Sporosarcina newyorkensis 2681</name>
    <dbReference type="NCBI Taxonomy" id="1027292"/>
    <lineage>
        <taxon>Bacteria</taxon>
        <taxon>Bacillati</taxon>
        <taxon>Bacillota</taxon>
        <taxon>Bacilli</taxon>
        <taxon>Bacillales</taxon>
        <taxon>Caryophanaceae</taxon>
        <taxon>Sporosarcina</taxon>
    </lineage>
</organism>
<feature type="domain" description="Defence against restriction A C-terminal" evidence="1">
    <location>
        <begin position="17"/>
        <end position="68"/>
    </location>
</feature>
<evidence type="ECO:0000313" key="3">
    <source>
        <dbReference type="Proteomes" id="UP000005316"/>
    </source>
</evidence>
<dbReference type="EMBL" id="AFPZ01000121">
    <property type="protein sequence ID" value="EGQ19303.1"/>
    <property type="molecule type" value="Genomic_DNA"/>
</dbReference>
<sequence>MERLLFFINTFERMICMKYWYEMLLRPVSIGCQPKGFMEVIEGEGRHGIVAYERELTVEEMDDYDLMAWRVLLK</sequence>